<gene>
    <name evidence="5" type="ORF">NC653_038090</name>
</gene>
<comment type="caution">
    <text evidence="5">The sequence shown here is derived from an EMBL/GenBank/DDBJ whole genome shotgun (WGS) entry which is preliminary data.</text>
</comment>
<dbReference type="InterPro" id="IPR002213">
    <property type="entry name" value="UDP_glucos_trans"/>
</dbReference>
<evidence type="ECO:0000259" key="4">
    <source>
        <dbReference type="Pfam" id="PF26168"/>
    </source>
</evidence>
<dbReference type="FunFam" id="3.40.50.2000:FF:000103">
    <property type="entry name" value="Glycosyltransferase"/>
    <property type="match status" value="1"/>
</dbReference>
<dbReference type="SUPFAM" id="SSF53756">
    <property type="entry name" value="UDP-Glycosyltransferase/glycogen phosphorylase"/>
    <property type="match status" value="1"/>
</dbReference>
<dbReference type="AlphaFoldDB" id="A0AAD6LIK0"/>
<dbReference type="Gene3D" id="3.40.50.2000">
    <property type="entry name" value="Glycogen Phosphorylase B"/>
    <property type="match status" value="2"/>
</dbReference>
<dbReference type="CDD" id="cd03784">
    <property type="entry name" value="GT1_Gtf-like"/>
    <property type="match status" value="1"/>
</dbReference>
<dbReference type="PANTHER" id="PTHR48047:SF107">
    <property type="entry name" value="UDP-GLYCOSYLTRANSFERASE 92A1-LIKE"/>
    <property type="match status" value="1"/>
</dbReference>
<name>A0AAD6LIK0_9ROSI</name>
<protein>
    <submittedName>
        <fullName evidence="5">UDP-glycosyltransferase 92A1-like</fullName>
    </submittedName>
</protein>
<dbReference type="Pfam" id="PF26168">
    <property type="entry name" value="Glyco_transf_N"/>
    <property type="match status" value="1"/>
</dbReference>
<organism evidence="5 6">
    <name type="scientific">Populus alba x Populus x berolinensis</name>
    <dbReference type="NCBI Taxonomy" id="444605"/>
    <lineage>
        <taxon>Eukaryota</taxon>
        <taxon>Viridiplantae</taxon>
        <taxon>Streptophyta</taxon>
        <taxon>Embryophyta</taxon>
        <taxon>Tracheophyta</taxon>
        <taxon>Spermatophyta</taxon>
        <taxon>Magnoliopsida</taxon>
        <taxon>eudicotyledons</taxon>
        <taxon>Gunneridae</taxon>
        <taxon>Pentapetalae</taxon>
        <taxon>rosids</taxon>
        <taxon>fabids</taxon>
        <taxon>Malpighiales</taxon>
        <taxon>Salicaceae</taxon>
        <taxon>Saliceae</taxon>
        <taxon>Populus</taxon>
    </lineage>
</organism>
<comment type="similarity">
    <text evidence="1">Belongs to the UDP-glycosyltransferase family.</text>
</comment>
<keyword evidence="2" id="KW-0328">Glycosyltransferase</keyword>
<evidence type="ECO:0000313" key="6">
    <source>
        <dbReference type="Proteomes" id="UP001164929"/>
    </source>
</evidence>
<dbReference type="GO" id="GO:0035251">
    <property type="term" value="F:UDP-glucosyltransferase activity"/>
    <property type="evidence" value="ECO:0007669"/>
    <property type="project" value="TreeGrafter"/>
</dbReference>
<feature type="domain" description="Glycosyltransferase N-terminal" evidence="4">
    <location>
        <begin position="9"/>
        <end position="140"/>
    </location>
</feature>
<dbReference type="EMBL" id="JAQIZT010000017">
    <property type="protein sequence ID" value="KAJ6959931.1"/>
    <property type="molecule type" value="Genomic_DNA"/>
</dbReference>
<keyword evidence="3" id="KW-0808">Transferase</keyword>
<evidence type="ECO:0000313" key="5">
    <source>
        <dbReference type="EMBL" id="KAJ6959931.1"/>
    </source>
</evidence>
<accession>A0AAD6LIK0</accession>
<proteinExistence type="inferred from homology"/>
<evidence type="ECO:0000256" key="1">
    <source>
        <dbReference type="ARBA" id="ARBA00009995"/>
    </source>
</evidence>
<evidence type="ECO:0000256" key="3">
    <source>
        <dbReference type="ARBA" id="ARBA00022679"/>
    </source>
</evidence>
<reference evidence="5" key="1">
    <citation type="journal article" date="2023" name="Mol. Ecol. Resour.">
        <title>Chromosome-level genome assembly of a triploid poplar Populus alba 'Berolinensis'.</title>
        <authorList>
            <person name="Chen S."/>
            <person name="Yu Y."/>
            <person name="Wang X."/>
            <person name="Wang S."/>
            <person name="Zhang T."/>
            <person name="Zhou Y."/>
            <person name="He R."/>
            <person name="Meng N."/>
            <person name="Wang Y."/>
            <person name="Liu W."/>
            <person name="Liu Z."/>
            <person name="Liu J."/>
            <person name="Guo Q."/>
            <person name="Huang H."/>
            <person name="Sederoff R.R."/>
            <person name="Wang G."/>
            <person name="Qu G."/>
            <person name="Chen S."/>
        </authorList>
    </citation>
    <scope>NUCLEOTIDE SEQUENCE</scope>
    <source>
        <strain evidence="5">SC-2020</strain>
    </source>
</reference>
<dbReference type="Proteomes" id="UP001164929">
    <property type="component" value="Chromosome 17"/>
</dbReference>
<dbReference type="InterPro" id="IPR058980">
    <property type="entry name" value="Glyco_transf_N"/>
</dbReference>
<evidence type="ECO:0000256" key="2">
    <source>
        <dbReference type="ARBA" id="ARBA00022676"/>
    </source>
</evidence>
<sequence>MASKSIEHIVMLPFMAHGHLIPFLALARQIHQATGFKISIASTPLNIQYLSSTFNSSSDEPENDHIHLLELPFCNTDNGLPENSENLSLASIGKLFSASLGLRKPFHSLVSDIAAKQGHPPLCIISDVFLGWATEVASSLGTVNVTFSTGGAYGTLAYSSLWLNLPQRGRSDSDEFHLPGFPDSCRFHVNQLHHFLRNADGTDSWSKFFQSQISLSMQSFGWLCNTAEEFEPAGLEWLRNFLKLPVWAIGPLLPPMVLNNDDSSLSKCMEWLESHSPASVLYISFGSQNSVGPSQMMELAIGLEESAKPFVWGGDMRSKAMVIKEQLRASVRDEGEDKGSSVKALDDLIKTLQSKWQMINSINSICHPGMVAMHLNEKATATATAGRDAFFHRQLDSASSAHTDPMSFRFSIFTTRHAKTYLVNT</sequence>
<dbReference type="PANTHER" id="PTHR48047">
    <property type="entry name" value="GLYCOSYLTRANSFERASE"/>
    <property type="match status" value="1"/>
</dbReference>
<keyword evidence="6" id="KW-1185">Reference proteome</keyword>